<sequence>MLALILATLVLVAASPLQERAQLLPRAETIQMVWRGNGKKIATCSGGGPNGPRNGDPLTLLRGGVRYCGTPWTRVGQTYQSGYADGPFLGRCIDSTLDLRNGVRPHMWDCIPGAFQQQWVQHSNGWIELKGHGLCLDVVDGNSDNGIQLWECSEGNINQQWDVGPFVYSLGP</sequence>
<comment type="caution">
    <text evidence="2">The sequence shown here is derived from an EMBL/GenBank/DDBJ whole genome shotgun (WGS) entry which is preliminary data.</text>
</comment>
<proteinExistence type="predicted"/>
<reference evidence="2" key="2">
    <citation type="submission" date="2023-06" db="EMBL/GenBank/DDBJ databases">
        <authorList>
            <person name="Kobayashi Y."/>
            <person name="Kayamori A."/>
            <person name="Aoki K."/>
            <person name="Shiwa Y."/>
            <person name="Fujita N."/>
            <person name="Sugita T."/>
            <person name="Iwasaki W."/>
            <person name="Tanaka N."/>
            <person name="Takashima M."/>
        </authorList>
    </citation>
    <scope>NUCLEOTIDE SEQUENCE</scope>
    <source>
        <strain evidence="2">HIS016</strain>
    </source>
</reference>
<organism evidence="2 3">
    <name type="scientific">Cutaneotrichosporon spelunceum</name>
    <dbReference type="NCBI Taxonomy" id="1672016"/>
    <lineage>
        <taxon>Eukaryota</taxon>
        <taxon>Fungi</taxon>
        <taxon>Dikarya</taxon>
        <taxon>Basidiomycota</taxon>
        <taxon>Agaricomycotina</taxon>
        <taxon>Tremellomycetes</taxon>
        <taxon>Trichosporonales</taxon>
        <taxon>Trichosporonaceae</taxon>
        <taxon>Cutaneotrichosporon</taxon>
    </lineage>
</organism>
<dbReference type="EMBL" id="BTCM01000009">
    <property type="protein sequence ID" value="GMK59824.1"/>
    <property type="molecule type" value="Genomic_DNA"/>
</dbReference>
<gene>
    <name evidence="2" type="ORF">CspeluHIS016_0900410</name>
</gene>
<evidence type="ECO:0000313" key="3">
    <source>
        <dbReference type="Proteomes" id="UP001222932"/>
    </source>
</evidence>
<evidence type="ECO:0000313" key="2">
    <source>
        <dbReference type="EMBL" id="GMK59824.1"/>
    </source>
</evidence>
<dbReference type="PROSITE" id="PS50231">
    <property type="entry name" value="RICIN_B_LECTIN"/>
    <property type="match status" value="1"/>
</dbReference>
<protein>
    <recommendedName>
        <fullName evidence="1">Ricin B lectin domain-containing protein</fullName>
    </recommendedName>
</protein>
<dbReference type="Gene3D" id="2.80.10.50">
    <property type="match status" value="1"/>
</dbReference>
<name>A0AAD3U087_9TREE</name>
<evidence type="ECO:0000259" key="1">
    <source>
        <dbReference type="Pfam" id="PF00652"/>
    </source>
</evidence>
<dbReference type="InterPro" id="IPR035992">
    <property type="entry name" value="Ricin_B-like_lectins"/>
</dbReference>
<dbReference type="SUPFAM" id="SSF50370">
    <property type="entry name" value="Ricin B-like lectins"/>
    <property type="match status" value="1"/>
</dbReference>
<accession>A0AAD3U087</accession>
<dbReference type="AlphaFoldDB" id="A0AAD3U087"/>
<dbReference type="InterPro" id="IPR000772">
    <property type="entry name" value="Ricin_B_lectin"/>
</dbReference>
<dbReference type="Proteomes" id="UP001222932">
    <property type="component" value="Unassembled WGS sequence"/>
</dbReference>
<feature type="domain" description="Ricin B lectin" evidence="1">
    <location>
        <begin position="90"/>
        <end position="163"/>
    </location>
</feature>
<keyword evidence="3" id="KW-1185">Reference proteome</keyword>
<reference evidence="2" key="1">
    <citation type="journal article" date="2023" name="BMC Genomics">
        <title>Chromosome-level genome assemblies of Cutaneotrichosporon spp. (Trichosporonales, Basidiomycota) reveal imbalanced evolution between nucleotide sequences and chromosome synteny.</title>
        <authorList>
            <person name="Kobayashi Y."/>
            <person name="Kayamori A."/>
            <person name="Aoki K."/>
            <person name="Shiwa Y."/>
            <person name="Matsutani M."/>
            <person name="Fujita N."/>
            <person name="Sugita T."/>
            <person name="Iwasaki W."/>
            <person name="Tanaka N."/>
            <person name="Takashima M."/>
        </authorList>
    </citation>
    <scope>NUCLEOTIDE SEQUENCE</scope>
    <source>
        <strain evidence="2">HIS016</strain>
    </source>
</reference>
<dbReference type="Pfam" id="PF00652">
    <property type="entry name" value="Ricin_B_lectin"/>
    <property type="match status" value="1"/>
</dbReference>